<keyword evidence="10" id="KW-0718">Serine biosynthesis</keyword>
<dbReference type="Gene3D" id="3.40.50.1000">
    <property type="entry name" value="HAD superfamily/HAD-like"/>
    <property type="match status" value="1"/>
</dbReference>
<dbReference type="InterPro" id="IPR023214">
    <property type="entry name" value="HAD_sf"/>
</dbReference>
<comment type="catalytic activity">
    <reaction evidence="13">
        <text>O-phospho-D-serine + H2O = D-serine + phosphate</text>
        <dbReference type="Rhea" id="RHEA:24873"/>
        <dbReference type="ChEBI" id="CHEBI:15377"/>
        <dbReference type="ChEBI" id="CHEBI:35247"/>
        <dbReference type="ChEBI" id="CHEBI:43474"/>
        <dbReference type="ChEBI" id="CHEBI:58680"/>
        <dbReference type="EC" id="3.1.3.3"/>
    </reaction>
</comment>
<dbReference type="GO" id="GO:0005737">
    <property type="term" value="C:cytoplasm"/>
    <property type="evidence" value="ECO:0007669"/>
    <property type="project" value="TreeGrafter"/>
</dbReference>
<evidence type="ECO:0000256" key="13">
    <source>
        <dbReference type="ARBA" id="ARBA00048523"/>
    </source>
</evidence>
<evidence type="ECO:0000256" key="9">
    <source>
        <dbReference type="ARBA" id="ARBA00022842"/>
    </source>
</evidence>
<keyword evidence="6" id="KW-0028">Amino-acid biosynthesis</keyword>
<evidence type="ECO:0000256" key="8">
    <source>
        <dbReference type="ARBA" id="ARBA00022801"/>
    </source>
</evidence>
<dbReference type="InterPro" id="IPR004469">
    <property type="entry name" value="PSP"/>
</dbReference>
<dbReference type="UniPathway" id="UPA00135">
    <property type="reaction ID" value="UER00198"/>
</dbReference>
<keyword evidence="8 15" id="KW-0378">Hydrolase</keyword>
<evidence type="ECO:0000256" key="4">
    <source>
        <dbReference type="ARBA" id="ARBA00012640"/>
    </source>
</evidence>
<evidence type="ECO:0000256" key="3">
    <source>
        <dbReference type="ARBA" id="ARBA00009184"/>
    </source>
</evidence>
<dbReference type="Pfam" id="PF12710">
    <property type="entry name" value="HAD"/>
    <property type="match status" value="1"/>
</dbReference>
<feature type="active site" description="Proton donor" evidence="14">
    <location>
        <position position="121"/>
    </location>
</feature>
<dbReference type="NCBIfam" id="TIGR00338">
    <property type="entry name" value="serB"/>
    <property type="match status" value="1"/>
</dbReference>
<sequence length="320" mass="35498">MNWSSVKVERKQLYLASDGGVSSVSTARAALQTAEIVKISLFVNKSFDEQVDELGELTRGVPHFCFMLRGDEPTLVWDLYLAREHLEPMIQQELIRSDFDYLIWPENNLQMPPSLLLFDMDSTFIEIEVIDELARQHKVGEKVAAVTEAAMRGELDFAESLISRVACLSGLGVEAIEQIASRLPVSKGVPELVEKAHTNHSKIAIVSGGFKPFVEKLKHDMGLYRVHANQLEVNNDQLTGRVSGDIVDAQAKAVFLEELCQALEITLGQSMAIGDGANDLKMMEKAGFNLAYRAKPKVQATANGRINNTHLGWLAAVFDW</sequence>
<dbReference type="Proteomes" id="UP000317839">
    <property type="component" value="Unassembled WGS sequence"/>
</dbReference>
<evidence type="ECO:0000256" key="11">
    <source>
        <dbReference type="ARBA" id="ARBA00031693"/>
    </source>
</evidence>
<dbReference type="GO" id="GO:0006564">
    <property type="term" value="P:L-serine biosynthetic process"/>
    <property type="evidence" value="ECO:0007669"/>
    <property type="project" value="UniProtKB-KW"/>
</dbReference>
<dbReference type="AlphaFoldDB" id="A0A545T785"/>
<name>A0A545T785_9GAMM</name>
<evidence type="ECO:0000256" key="5">
    <source>
        <dbReference type="ARBA" id="ARBA00015196"/>
    </source>
</evidence>
<organism evidence="15 16">
    <name type="scientific">Aliikangiella marina</name>
    <dbReference type="NCBI Taxonomy" id="1712262"/>
    <lineage>
        <taxon>Bacteria</taxon>
        <taxon>Pseudomonadati</taxon>
        <taxon>Pseudomonadota</taxon>
        <taxon>Gammaproteobacteria</taxon>
        <taxon>Oceanospirillales</taxon>
        <taxon>Pleioneaceae</taxon>
        <taxon>Aliikangiella</taxon>
    </lineage>
</organism>
<dbReference type="InterPro" id="IPR050582">
    <property type="entry name" value="HAD-like_SerB"/>
</dbReference>
<comment type="cofactor">
    <cofactor evidence="1">
        <name>Mg(2+)</name>
        <dbReference type="ChEBI" id="CHEBI:18420"/>
    </cofactor>
</comment>
<dbReference type="SFLD" id="SFLDG01136">
    <property type="entry name" value="C1.6:_Phosphoserine_Phosphatas"/>
    <property type="match status" value="1"/>
</dbReference>
<comment type="catalytic activity">
    <reaction evidence="12">
        <text>O-phospho-L-serine + H2O = L-serine + phosphate</text>
        <dbReference type="Rhea" id="RHEA:21208"/>
        <dbReference type="ChEBI" id="CHEBI:15377"/>
        <dbReference type="ChEBI" id="CHEBI:33384"/>
        <dbReference type="ChEBI" id="CHEBI:43474"/>
        <dbReference type="ChEBI" id="CHEBI:57524"/>
        <dbReference type="EC" id="3.1.3.3"/>
    </reaction>
</comment>
<gene>
    <name evidence="15" type="primary">serB</name>
    <name evidence="15" type="ORF">FLL45_16405</name>
</gene>
<dbReference type="GO" id="GO:0000287">
    <property type="term" value="F:magnesium ion binding"/>
    <property type="evidence" value="ECO:0007669"/>
    <property type="project" value="TreeGrafter"/>
</dbReference>
<dbReference type="PANTHER" id="PTHR43344:SF2">
    <property type="entry name" value="PHOSPHOSERINE PHOSPHATASE"/>
    <property type="match status" value="1"/>
</dbReference>
<evidence type="ECO:0000313" key="15">
    <source>
        <dbReference type="EMBL" id="TQV73042.1"/>
    </source>
</evidence>
<reference evidence="15 16" key="1">
    <citation type="submission" date="2019-06" db="EMBL/GenBank/DDBJ databases">
        <title>Draft genome of Aliikangiella marina GYP-15.</title>
        <authorList>
            <person name="Wang G."/>
        </authorList>
    </citation>
    <scope>NUCLEOTIDE SEQUENCE [LARGE SCALE GENOMIC DNA]</scope>
    <source>
        <strain evidence="15 16">GYP-15</strain>
    </source>
</reference>
<evidence type="ECO:0000256" key="7">
    <source>
        <dbReference type="ARBA" id="ARBA00022723"/>
    </source>
</evidence>
<dbReference type="RefSeq" id="WP_142943180.1">
    <property type="nucleotide sequence ID" value="NZ_VIKR01000004.1"/>
</dbReference>
<keyword evidence="7" id="KW-0479">Metal-binding</keyword>
<dbReference type="NCBIfam" id="TIGR01488">
    <property type="entry name" value="HAD-SF-IB"/>
    <property type="match status" value="1"/>
</dbReference>
<evidence type="ECO:0000256" key="1">
    <source>
        <dbReference type="ARBA" id="ARBA00001946"/>
    </source>
</evidence>
<comment type="pathway">
    <text evidence="2">Amino-acid biosynthesis; L-serine biosynthesis; L-serine from 3-phospho-D-glycerate: step 3/3.</text>
</comment>
<dbReference type="SUPFAM" id="SSF56784">
    <property type="entry name" value="HAD-like"/>
    <property type="match status" value="1"/>
</dbReference>
<dbReference type="GO" id="GO:0036424">
    <property type="term" value="F:L-phosphoserine phosphatase activity"/>
    <property type="evidence" value="ECO:0007669"/>
    <property type="project" value="InterPro"/>
</dbReference>
<evidence type="ECO:0000256" key="12">
    <source>
        <dbReference type="ARBA" id="ARBA00048138"/>
    </source>
</evidence>
<dbReference type="EMBL" id="VIKR01000004">
    <property type="protein sequence ID" value="TQV73042.1"/>
    <property type="molecule type" value="Genomic_DNA"/>
</dbReference>
<dbReference type="SFLD" id="SFLDG01137">
    <property type="entry name" value="C1.6.1:_Phosphoserine_Phosphat"/>
    <property type="match status" value="1"/>
</dbReference>
<dbReference type="PANTHER" id="PTHR43344">
    <property type="entry name" value="PHOSPHOSERINE PHOSPHATASE"/>
    <property type="match status" value="1"/>
</dbReference>
<comment type="caution">
    <text evidence="15">The sequence shown here is derived from an EMBL/GenBank/DDBJ whole genome shotgun (WGS) entry which is preliminary data.</text>
</comment>
<dbReference type="SFLD" id="SFLDS00003">
    <property type="entry name" value="Haloacid_Dehalogenase"/>
    <property type="match status" value="1"/>
</dbReference>
<evidence type="ECO:0000256" key="6">
    <source>
        <dbReference type="ARBA" id="ARBA00022605"/>
    </source>
</evidence>
<proteinExistence type="inferred from homology"/>
<keyword evidence="16" id="KW-1185">Reference proteome</keyword>
<evidence type="ECO:0000256" key="2">
    <source>
        <dbReference type="ARBA" id="ARBA00005135"/>
    </source>
</evidence>
<accession>A0A545T785</accession>
<evidence type="ECO:0000313" key="16">
    <source>
        <dbReference type="Proteomes" id="UP000317839"/>
    </source>
</evidence>
<feature type="active site" description="Nucleophile" evidence="14">
    <location>
        <position position="119"/>
    </location>
</feature>
<evidence type="ECO:0000256" key="10">
    <source>
        <dbReference type="ARBA" id="ARBA00023299"/>
    </source>
</evidence>
<dbReference type="OrthoDB" id="9792539at2"/>
<dbReference type="EC" id="3.1.3.3" evidence="4"/>
<comment type="similarity">
    <text evidence="3">Belongs to the HAD-like hydrolase superfamily. SerB family.</text>
</comment>
<protein>
    <recommendedName>
        <fullName evidence="5">Phosphoserine phosphatase</fullName>
        <ecNumber evidence="4">3.1.3.3</ecNumber>
    </recommendedName>
    <alternativeName>
        <fullName evidence="11">O-phosphoserine phosphohydrolase</fullName>
    </alternativeName>
</protein>
<dbReference type="SFLD" id="SFLDF00029">
    <property type="entry name" value="phosphoserine_phosphatase"/>
    <property type="match status" value="1"/>
</dbReference>
<keyword evidence="9" id="KW-0460">Magnesium</keyword>
<evidence type="ECO:0000256" key="14">
    <source>
        <dbReference type="PIRSR" id="PIRSR604469-1"/>
    </source>
</evidence>
<dbReference type="InterPro" id="IPR036412">
    <property type="entry name" value="HAD-like_sf"/>
</dbReference>